<feature type="region of interest" description="Disordered" evidence="1">
    <location>
        <begin position="18"/>
        <end position="136"/>
    </location>
</feature>
<keyword evidence="3" id="KW-1185">Reference proteome</keyword>
<feature type="compositionally biased region" description="Basic residues" evidence="1">
    <location>
        <begin position="69"/>
        <end position="78"/>
    </location>
</feature>
<proteinExistence type="predicted"/>
<name>A0A9W4DLS7_9ACTN</name>
<dbReference type="GO" id="GO:0004527">
    <property type="term" value="F:exonuclease activity"/>
    <property type="evidence" value="ECO:0007669"/>
    <property type="project" value="UniProtKB-KW"/>
</dbReference>
<dbReference type="EMBL" id="CAJSLV010000051">
    <property type="protein sequence ID" value="CAG6393770.1"/>
    <property type="molecule type" value="Genomic_DNA"/>
</dbReference>
<keyword evidence="2" id="KW-0378">Hydrolase</keyword>
<organism evidence="2 3">
    <name type="scientific">Actinacidiphila cocklensis</name>
    <dbReference type="NCBI Taxonomy" id="887465"/>
    <lineage>
        <taxon>Bacteria</taxon>
        <taxon>Bacillati</taxon>
        <taxon>Actinomycetota</taxon>
        <taxon>Actinomycetes</taxon>
        <taxon>Kitasatosporales</taxon>
        <taxon>Streptomycetaceae</taxon>
        <taxon>Actinacidiphila</taxon>
    </lineage>
</organism>
<evidence type="ECO:0000313" key="2">
    <source>
        <dbReference type="EMBL" id="CAG6393770.1"/>
    </source>
</evidence>
<dbReference type="AlphaFoldDB" id="A0A9W4DLS7"/>
<keyword evidence="2" id="KW-0269">Exonuclease</keyword>
<accession>A0A9W4DLS7</accession>
<keyword evidence="2" id="KW-0540">Nuclease</keyword>
<evidence type="ECO:0000256" key="1">
    <source>
        <dbReference type="SAM" id="MobiDB-lite"/>
    </source>
</evidence>
<dbReference type="Proteomes" id="UP001152519">
    <property type="component" value="Unassembled WGS sequence"/>
</dbReference>
<reference evidence="2" key="1">
    <citation type="submission" date="2021-05" db="EMBL/GenBank/DDBJ databases">
        <authorList>
            <person name="Arsene-Ploetze F."/>
        </authorList>
    </citation>
    <scope>NUCLEOTIDE SEQUENCE</scope>
    <source>
        <strain evidence="2">DSM 42138</strain>
    </source>
</reference>
<evidence type="ECO:0000313" key="3">
    <source>
        <dbReference type="Proteomes" id="UP001152519"/>
    </source>
</evidence>
<comment type="caution">
    <text evidence="2">The sequence shown here is derived from an EMBL/GenBank/DDBJ whole genome shotgun (WGS) entry which is preliminary data.</text>
</comment>
<protein>
    <submittedName>
        <fullName evidence="2">Exonuclease SbcC</fullName>
    </submittedName>
</protein>
<sequence length="136" mass="14355">MPSSAAGSRFSVARVATGPEGLFAPPRTTRRWGLSAQFPAPLSGTPFRKGTPTRRDVPRRGARNGATSHRPRAARHRPGGALRSAPDHPPVRAGRAVPRAPEGCPLPQGDPHTAGRTPKGSPQPPRPAEARPPRRG</sequence>
<gene>
    <name evidence="2" type="ORF">SCOCK_220024</name>
</gene>